<dbReference type="Proteomes" id="UP000189513">
    <property type="component" value="Unassembled WGS sequence"/>
</dbReference>
<evidence type="ECO:0000259" key="6">
    <source>
        <dbReference type="Pfam" id="PF19036"/>
    </source>
</evidence>
<keyword evidence="4" id="KW-0813">Transport</keyword>
<keyword evidence="4" id="KW-0926">Vacuole</keyword>
<dbReference type="PRINTS" id="PR01546">
    <property type="entry name" value="YEAST73DUF"/>
</dbReference>
<feature type="domain" description="FUZ/MON1/HPS1 second Longin" evidence="7">
    <location>
        <begin position="318"/>
        <end position="415"/>
    </location>
</feature>
<name>A0A1V2L2I2_CYBFA</name>
<evidence type="ECO:0000313" key="10">
    <source>
        <dbReference type="Proteomes" id="UP000189513"/>
    </source>
</evidence>
<dbReference type="OMA" id="TKTCAIT"/>
<dbReference type="Pfam" id="PF19038">
    <property type="entry name" value="Fuz_longin_3"/>
    <property type="match status" value="1"/>
</dbReference>
<evidence type="ECO:0000256" key="5">
    <source>
        <dbReference type="SAM" id="MobiDB-lite"/>
    </source>
</evidence>
<reference evidence="10" key="1">
    <citation type="journal article" date="2017" name="Genome Announc.">
        <title>Genome sequences of Cyberlindnera fabianii 65, Pichia kudriavzevii 129, and Saccharomyces cerevisiae 131 isolated from fermented masau fruits in Zimbabwe.</title>
        <authorList>
            <person name="van Rijswijck I.M.H."/>
            <person name="Derks M.F.L."/>
            <person name="Abee T."/>
            <person name="de Ridder D."/>
            <person name="Smid E.J."/>
        </authorList>
    </citation>
    <scope>NUCLEOTIDE SEQUENCE [LARGE SCALE GENOMIC DNA]</scope>
    <source>
        <strain evidence="10">65</strain>
    </source>
</reference>
<dbReference type="VEuPathDB" id="FungiDB:BON22_4040"/>
<dbReference type="GO" id="GO:0006914">
    <property type="term" value="P:autophagy"/>
    <property type="evidence" value="ECO:0007669"/>
    <property type="project" value="UniProtKB-UniRule"/>
</dbReference>
<evidence type="ECO:0000256" key="1">
    <source>
        <dbReference type="ARBA" id="ARBA00004380"/>
    </source>
</evidence>
<dbReference type="Pfam" id="PF19036">
    <property type="entry name" value="Fuz_longin_1"/>
    <property type="match status" value="1"/>
</dbReference>
<evidence type="ECO:0000256" key="4">
    <source>
        <dbReference type="RuleBase" id="RU367048"/>
    </source>
</evidence>
<keyword evidence="4" id="KW-0472">Membrane</keyword>
<gene>
    <name evidence="9" type="ORF">BON22_4040</name>
</gene>
<dbReference type="AlphaFoldDB" id="A0A1V2L2I2"/>
<sequence>MHSPLESTSCGLPETPPRPSFLQKKPSLSQLTLGGSSKSIKISELQAQPTTEITFASAGTAPAQGDSASVYQGMAGLDLRSVRGDPMTGGSDSWTVRTNPTLTIFSDEEEGATSMKFTDRLGEMLREPTTRLWDVPPEEEKEMRRTKQFFVLSSAGKPIYSMTDTNGDDEGQEENNQFVTDGGVIQTLVSSFALDGSELTSFVAGTTRFTVLDRSPLILVAVSKLKENESDLLNQLDLIHSFLMSTFSRPNIVRSFQNKEGFDLGKHLGRACVSGLDLLCRLMARFDPGILLGALQTIKLRKSTRAKVNSIMIKHRVKEVLYGLLLGPGGKLITILRPRSHTLHTTDLQILFLTVANQSRGNTGEEELWLPICLPKFNPNGFLHVFVKHVGETSLLLVSADKNSFFTVRESAQKMCADLERHRYFDKFNMSALSGLSTADIPAPLVYHFIYKSKRHLQYVMPTQTEPSQLHAHYLSLHSAVNRSGRIGVTYCKWESERPGVPALAGVGWVTPNYEVYLITSGTARKEVFVGSARAVVNWCKKYEERLFVCEGATF</sequence>
<dbReference type="PANTHER" id="PTHR13027">
    <property type="entry name" value="SAND PROTEIN-RELATED"/>
    <property type="match status" value="1"/>
</dbReference>
<dbReference type="GO" id="GO:0035658">
    <property type="term" value="C:Mon1-Ccz1 complex"/>
    <property type="evidence" value="ECO:0007669"/>
    <property type="project" value="TreeGrafter"/>
</dbReference>
<dbReference type="STRING" id="36022.A0A1V2L2I2"/>
<feature type="domain" description="FUZ/MON1/HPS1 first Longin" evidence="6">
    <location>
        <begin position="147"/>
        <end position="270"/>
    </location>
</feature>
<keyword evidence="10" id="KW-1185">Reference proteome</keyword>
<dbReference type="EMBL" id="MPUK01000008">
    <property type="protein sequence ID" value="ONH66117.1"/>
    <property type="molecule type" value="Genomic_DNA"/>
</dbReference>
<dbReference type="GO" id="GO:0006623">
    <property type="term" value="P:protein targeting to vacuole"/>
    <property type="evidence" value="ECO:0007669"/>
    <property type="project" value="UniProtKB-UniRule"/>
</dbReference>
<proteinExistence type="inferred from homology"/>
<protein>
    <recommendedName>
        <fullName evidence="3 4">Vacuolar fusion protein MON1</fullName>
    </recommendedName>
</protein>
<dbReference type="Pfam" id="PF19037">
    <property type="entry name" value="Fuz_longin_2"/>
    <property type="match status" value="1"/>
</dbReference>
<dbReference type="InterPro" id="IPR043971">
    <property type="entry name" value="FUZ/MON1/HPS1_longin_2"/>
</dbReference>
<dbReference type="GO" id="GO:0032585">
    <property type="term" value="C:multivesicular body membrane"/>
    <property type="evidence" value="ECO:0007669"/>
    <property type="project" value="UniProtKB-SubCell"/>
</dbReference>
<keyword evidence="4" id="KW-0653">Protein transport</keyword>
<accession>A0A1V2L2I2</accession>
<evidence type="ECO:0000259" key="8">
    <source>
        <dbReference type="Pfam" id="PF19038"/>
    </source>
</evidence>
<dbReference type="InterPro" id="IPR043970">
    <property type="entry name" value="FUZ/MON1/HPS1_longin_3"/>
</dbReference>
<dbReference type="InterPro" id="IPR004353">
    <property type="entry name" value="Mon1"/>
</dbReference>
<comment type="caution">
    <text evidence="9">The sequence shown here is derived from an EMBL/GenBank/DDBJ whole genome shotgun (WGS) entry which is preliminary data.</text>
</comment>
<dbReference type="InterPro" id="IPR043972">
    <property type="entry name" value="FUZ/MON1/HPS1_longin_1"/>
</dbReference>
<keyword evidence="4" id="KW-0967">Endosome</keyword>
<feature type="compositionally biased region" description="Polar residues" evidence="5">
    <location>
        <begin position="1"/>
        <end position="10"/>
    </location>
</feature>
<evidence type="ECO:0000259" key="7">
    <source>
        <dbReference type="Pfam" id="PF19037"/>
    </source>
</evidence>
<keyword evidence="4" id="KW-0072">Autophagy</keyword>
<organism evidence="9 10">
    <name type="scientific">Cyberlindnera fabianii</name>
    <name type="common">Yeast</name>
    <name type="synonym">Hansenula fabianii</name>
    <dbReference type="NCBI Taxonomy" id="36022"/>
    <lineage>
        <taxon>Eukaryota</taxon>
        <taxon>Fungi</taxon>
        <taxon>Dikarya</taxon>
        <taxon>Ascomycota</taxon>
        <taxon>Saccharomycotina</taxon>
        <taxon>Saccharomycetes</taxon>
        <taxon>Phaffomycetales</taxon>
        <taxon>Phaffomycetaceae</taxon>
        <taxon>Cyberlindnera</taxon>
    </lineage>
</organism>
<comment type="similarity">
    <text evidence="2 4">Belongs to the MON1/SAND family.</text>
</comment>
<comment type="function">
    <text evidence="4">Required for multiple vacuole delivery pathways including the cytoplasm to vacuole transport (Cvt), autophagy, pexophagy and endocytosis.</text>
</comment>
<feature type="domain" description="FUZ/MON1/HPS1 third Longin" evidence="8">
    <location>
        <begin position="446"/>
        <end position="543"/>
    </location>
</feature>
<feature type="region of interest" description="Disordered" evidence="5">
    <location>
        <begin position="1"/>
        <end position="30"/>
    </location>
</feature>
<comment type="subcellular location">
    <subcellularLocation>
        <location evidence="4">Endosome</location>
        <location evidence="4">Multivesicular body membrane</location>
        <topology evidence="4">Peripheral membrane protein</topology>
    </subcellularLocation>
    <subcellularLocation>
        <location evidence="1 4">Prevacuolar compartment membrane</location>
        <topology evidence="1 4">Peripheral membrane protein</topology>
    </subcellularLocation>
    <subcellularLocation>
        <location evidence="4">Vacuole membrane</location>
        <topology evidence="4">Peripheral membrane protein</topology>
    </subcellularLocation>
</comment>
<evidence type="ECO:0000313" key="9">
    <source>
        <dbReference type="EMBL" id="ONH66117.1"/>
    </source>
</evidence>
<evidence type="ECO:0000256" key="2">
    <source>
        <dbReference type="ARBA" id="ARBA00008968"/>
    </source>
</evidence>
<dbReference type="GO" id="GO:0000329">
    <property type="term" value="C:fungal-type vacuole membrane"/>
    <property type="evidence" value="ECO:0007669"/>
    <property type="project" value="TreeGrafter"/>
</dbReference>
<dbReference type="GO" id="GO:0016192">
    <property type="term" value="P:vesicle-mediated transport"/>
    <property type="evidence" value="ECO:0007669"/>
    <property type="project" value="InterPro"/>
</dbReference>
<dbReference type="PANTHER" id="PTHR13027:SF7">
    <property type="entry name" value="VACUOLAR FUSION PROTEIN MON1 HOMOLOG"/>
    <property type="match status" value="1"/>
</dbReference>
<evidence type="ECO:0000256" key="3">
    <source>
        <dbReference type="ARBA" id="ARBA00018132"/>
    </source>
</evidence>